<evidence type="ECO:0000259" key="11">
    <source>
        <dbReference type="Pfam" id="PF02108"/>
    </source>
</evidence>
<feature type="domain" description="Flagellar assembly protein FliH/Type III secretion system HrpE" evidence="11">
    <location>
        <begin position="114"/>
        <end position="235"/>
    </location>
</feature>
<name>A0A066RR52_9GAMM</name>
<evidence type="ECO:0000256" key="2">
    <source>
        <dbReference type="ARBA" id="ARBA00004496"/>
    </source>
</evidence>
<dbReference type="InterPro" id="IPR051472">
    <property type="entry name" value="T3SS_Stator/FliH"/>
</dbReference>
<comment type="function">
    <text evidence="1">Needed for flagellar regrowth and assembly.</text>
</comment>
<dbReference type="Pfam" id="PF02108">
    <property type="entry name" value="FliH"/>
    <property type="match status" value="1"/>
</dbReference>
<dbReference type="InterPro" id="IPR018035">
    <property type="entry name" value="Flagellar_FliH/T3SS_HrpE"/>
</dbReference>
<dbReference type="InterPro" id="IPR000563">
    <property type="entry name" value="Flag_FliH"/>
</dbReference>
<dbReference type="STRING" id="1654360.EA58_11245"/>
<evidence type="ECO:0000256" key="4">
    <source>
        <dbReference type="ARBA" id="ARBA00016507"/>
    </source>
</evidence>
<keyword evidence="8" id="KW-0653">Protein transport</keyword>
<comment type="caution">
    <text evidence="12">The sequence shown here is derived from an EMBL/GenBank/DDBJ whole genome shotgun (WGS) entry which is preliminary data.</text>
</comment>
<feature type="region of interest" description="Disordered" evidence="10">
    <location>
        <begin position="1"/>
        <end position="51"/>
    </location>
</feature>
<evidence type="ECO:0000256" key="7">
    <source>
        <dbReference type="ARBA" id="ARBA00022795"/>
    </source>
</evidence>
<accession>A0A066RR52</accession>
<evidence type="ECO:0000256" key="3">
    <source>
        <dbReference type="ARBA" id="ARBA00006602"/>
    </source>
</evidence>
<dbReference type="NCBIfam" id="NF009925">
    <property type="entry name" value="PRK13386.1"/>
    <property type="match status" value="1"/>
</dbReference>
<evidence type="ECO:0000256" key="8">
    <source>
        <dbReference type="ARBA" id="ARBA00022927"/>
    </source>
</evidence>
<comment type="subcellular location">
    <subcellularLocation>
        <location evidence="2">Cytoplasm</location>
    </subcellularLocation>
</comment>
<evidence type="ECO:0000313" key="13">
    <source>
        <dbReference type="Proteomes" id="UP000027192"/>
    </source>
</evidence>
<dbReference type="AlphaFoldDB" id="A0A066RR52"/>
<evidence type="ECO:0000256" key="6">
    <source>
        <dbReference type="ARBA" id="ARBA00022490"/>
    </source>
</evidence>
<dbReference type="PRINTS" id="PR01003">
    <property type="entry name" value="FLGFLIH"/>
</dbReference>
<dbReference type="SUPFAM" id="SSF160527">
    <property type="entry name" value="V-type ATPase subunit E-like"/>
    <property type="match status" value="1"/>
</dbReference>
<dbReference type="GO" id="GO:0003774">
    <property type="term" value="F:cytoskeletal motor activity"/>
    <property type="evidence" value="ECO:0007669"/>
    <property type="project" value="InterPro"/>
</dbReference>
<keyword evidence="13" id="KW-1185">Reference proteome</keyword>
<dbReference type="GO" id="GO:0005829">
    <property type="term" value="C:cytosol"/>
    <property type="evidence" value="ECO:0007669"/>
    <property type="project" value="TreeGrafter"/>
</dbReference>
<evidence type="ECO:0000256" key="9">
    <source>
        <dbReference type="ARBA" id="ARBA00023225"/>
    </source>
</evidence>
<keyword evidence="7" id="KW-1005">Bacterial flagellum biogenesis</keyword>
<evidence type="ECO:0000313" key="12">
    <source>
        <dbReference type="EMBL" id="KDM91591.1"/>
    </source>
</evidence>
<dbReference type="GO" id="GO:0044781">
    <property type="term" value="P:bacterial-type flagellum organization"/>
    <property type="evidence" value="ECO:0007669"/>
    <property type="project" value="UniProtKB-KW"/>
</dbReference>
<keyword evidence="12" id="KW-0966">Cell projection</keyword>
<dbReference type="GO" id="GO:0015031">
    <property type="term" value="P:protein transport"/>
    <property type="evidence" value="ECO:0007669"/>
    <property type="project" value="UniProtKB-KW"/>
</dbReference>
<keyword evidence="12" id="KW-0969">Cilium</keyword>
<evidence type="ECO:0000256" key="1">
    <source>
        <dbReference type="ARBA" id="ARBA00003041"/>
    </source>
</evidence>
<keyword evidence="5" id="KW-0813">Transport</keyword>
<feature type="region of interest" description="Disordered" evidence="10">
    <location>
        <begin position="247"/>
        <end position="273"/>
    </location>
</feature>
<keyword evidence="9" id="KW-1006">Bacterial flagellum protein export</keyword>
<keyword evidence="6" id="KW-0963">Cytoplasm</keyword>
<proteinExistence type="inferred from homology"/>
<organism evidence="12 13">
    <name type="scientific">Photobacterium galatheae</name>
    <dbReference type="NCBI Taxonomy" id="1654360"/>
    <lineage>
        <taxon>Bacteria</taxon>
        <taxon>Pseudomonadati</taxon>
        <taxon>Pseudomonadota</taxon>
        <taxon>Gammaproteobacteria</taxon>
        <taxon>Vibrionales</taxon>
        <taxon>Vibrionaceae</taxon>
        <taxon>Photobacterium</taxon>
    </lineage>
</organism>
<comment type="similarity">
    <text evidence="3">Belongs to the FliH family.</text>
</comment>
<evidence type="ECO:0000256" key="10">
    <source>
        <dbReference type="SAM" id="MobiDB-lite"/>
    </source>
</evidence>
<keyword evidence="12" id="KW-0282">Flagellum</keyword>
<dbReference type="GO" id="GO:0009288">
    <property type="term" value="C:bacterial-type flagellum"/>
    <property type="evidence" value="ECO:0007669"/>
    <property type="project" value="InterPro"/>
</dbReference>
<evidence type="ECO:0000256" key="5">
    <source>
        <dbReference type="ARBA" id="ARBA00022448"/>
    </source>
</evidence>
<feature type="region of interest" description="Disordered" evidence="10">
    <location>
        <begin position="88"/>
        <end position="107"/>
    </location>
</feature>
<protein>
    <recommendedName>
        <fullName evidence="4">Flagellar assembly protein FliH</fullName>
    </recommendedName>
</protein>
<reference evidence="12 13" key="1">
    <citation type="submission" date="2014-04" db="EMBL/GenBank/DDBJ databases">
        <title>Draft genome sequence of Photobacterium halotolerans S2753: a solonamide, ngercheumicin and holomycin producer.</title>
        <authorList>
            <person name="Machado H.R."/>
            <person name="Gram L."/>
        </authorList>
    </citation>
    <scope>NUCLEOTIDE SEQUENCE [LARGE SCALE GENOMIC DNA]</scope>
    <source>
        <strain evidence="12 13">S2753</strain>
    </source>
</reference>
<sequence>MRSVKVMRLNPGEYRSHRFPPMVKPVVQGSDDASQDLNHQAEDPQFNPQEHQAALQKRLEEGFQQGLQHGHEEGLRQGVEQGRQQGFNLGQQDGFQQGYAKGESQGREKYESVIAPLHTLQAQIQQWQDEREHAQREQVCSLVQKVAQQVIRAELTLMPQQILALVDETLDSMPGNSDKVVIHLNPQDLERINNLNPTLHPSWKLVADKEMPIGGVQLVTDQAEADASSDARLEACMETLREHLLESTTGPQTATDVKPEETAAEAHVEAVSE</sequence>
<dbReference type="PANTHER" id="PTHR34982:SF1">
    <property type="entry name" value="FLAGELLAR ASSEMBLY PROTEIN FLIH"/>
    <property type="match status" value="1"/>
</dbReference>
<dbReference type="Proteomes" id="UP000027192">
    <property type="component" value="Unassembled WGS sequence"/>
</dbReference>
<feature type="compositionally biased region" description="Basic and acidic residues" evidence="10">
    <location>
        <begin position="257"/>
        <end position="273"/>
    </location>
</feature>
<dbReference type="PANTHER" id="PTHR34982">
    <property type="entry name" value="YOP PROTEINS TRANSLOCATION PROTEIN L"/>
    <property type="match status" value="1"/>
</dbReference>
<dbReference type="RefSeq" id="WP_235199593.1">
    <property type="nucleotide sequence ID" value="NZ_JAGSGC010000006.1"/>
</dbReference>
<gene>
    <name evidence="12" type="ORF">EA58_11245</name>
</gene>
<dbReference type="GO" id="GO:0071973">
    <property type="term" value="P:bacterial-type flagellum-dependent cell motility"/>
    <property type="evidence" value="ECO:0007669"/>
    <property type="project" value="InterPro"/>
</dbReference>
<dbReference type="EMBL" id="JMIB01000021">
    <property type="protein sequence ID" value="KDM91591.1"/>
    <property type="molecule type" value="Genomic_DNA"/>
</dbReference>